<name>A0ABT3FSB1_9BACT</name>
<dbReference type="InterPro" id="IPR011010">
    <property type="entry name" value="DNA_brk_join_enz"/>
</dbReference>
<dbReference type="PROSITE" id="PS51898">
    <property type="entry name" value="TYR_RECOMBINASE"/>
    <property type="match status" value="1"/>
</dbReference>
<dbReference type="PANTHER" id="PTHR30629">
    <property type="entry name" value="PROPHAGE INTEGRASE"/>
    <property type="match status" value="1"/>
</dbReference>
<reference evidence="5 6" key="1">
    <citation type="submission" date="2022-10" db="EMBL/GenBank/DDBJ databases">
        <title>Luteolibacter flavescens strain MCCC 1K03193, whole genome shotgun sequencing project.</title>
        <authorList>
            <person name="Zhao G."/>
            <person name="Shen L."/>
        </authorList>
    </citation>
    <scope>NUCLEOTIDE SEQUENCE [LARGE SCALE GENOMIC DNA]</scope>
    <source>
        <strain evidence="5 6">MCCC 1K03193</strain>
    </source>
</reference>
<keyword evidence="2" id="KW-0229">DNA integration</keyword>
<evidence type="ECO:0000313" key="5">
    <source>
        <dbReference type="EMBL" id="MCW1886199.1"/>
    </source>
</evidence>
<keyword evidence="6" id="KW-1185">Reference proteome</keyword>
<dbReference type="PANTHER" id="PTHR30629:SF2">
    <property type="entry name" value="PROPHAGE INTEGRASE INTS-RELATED"/>
    <property type="match status" value="1"/>
</dbReference>
<comment type="caution">
    <text evidence="5">The sequence shown here is derived from an EMBL/GenBank/DDBJ whole genome shotgun (WGS) entry which is preliminary data.</text>
</comment>
<dbReference type="InterPro" id="IPR002104">
    <property type="entry name" value="Integrase_catalytic"/>
</dbReference>
<evidence type="ECO:0000313" key="6">
    <source>
        <dbReference type="Proteomes" id="UP001207930"/>
    </source>
</evidence>
<evidence type="ECO:0000256" key="3">
    <source>
        <dbReference type="ARBA" id="ARBA00023172"/>
    </source>
</evidence>
<organism evidence="5 6">
    <name type="scientific">Luteolibacter flavescens</name>
    <dbReference type="NCBI Taxonomy" id="1859460"/>
    <lineage>
        <taxon>Bacteria</taxon>
        <taxon>Pseudomonadati</taxon>
        <taxon>Verrucomicrobiota</taxon>
        <taxon>Verrucomicrobiia</taxon>
        <taxon>Verrucomicrobiales</taxon>
        <taxon>Verrucomicrobiaceae</taxon>
        <taxon>Luteolibacter</taxon>
    </lineage>
</organism>
<proteinExistence type="inferred from homology"/>
<evidence type="ECO:0000259" key="4">
    <source>
        <dbReference type="PROSITE" id="PS51898"/>
    </source>
</evidence>
<keyword evidence="3" id="KW-0233">DNA recombination</keyword>
<dbReference type="SUPFAM" id="SSF56349">
    <property type="entry name" value="DNA breaking-rejoining enzymes"/>
    <property type="match status" value="1"/>
</dbReference>
<dbReference type="Gene3D" id="1.10.443.10">
    <property type="entry name" value="Intergrase catalytic core"/>
    <property type="match status" value="1"/>
</dbReference>
<evidence type="ECO:0000256" key="2">
    <source>
        <dbReference type="ARBA" id="ARBA00022908"/>
    </source>
</evidence>
<feature type="domain" description="Tyr recombinase" evidence="4">
    <location>
        <begin position="202"/>
        <end position="384"/>
    </location>
</feature>
<dbReference type="RefSeq" id="WP_264502153.1">
    <property type="nucleotide sequence ID" value="NZ_JAPDDS010000008.1"/>
</dbReference>
<comment type="similarity">
    <text evidence="1">Belongs to the 'phage' integrase family.</text>
</comment>
<accession>A0ABT3FSB1</accession>
<gene>
    <name evidence="5" type="ORF">OKA04_15785</name>
</gene>
<dbReference type="InterPro" id="IPR013762">
    <property type="entry name" value="Integrase-like_cat_sf"/>
</dbReference>
<sequence>MPRTPSFKVRDTPKGWLLHIPASLSDTGKLQRRYFSTRDLATAEAKKVRNDYRAHGEQASVLPPRVADDAVAALRVLEPTGATLLEAARSYLKMWAARNSSQLLGDAVIAFTTAKAETIREETAKSYAYTLERTMSSLHESVLADVTTEDLASILSEKKPTARAMHIRNLRVFWRWACKEPRQWATMAPVDALEFRKEAGEADIISLSAAEVKALLKAAEEFRPEAAIAFAVSIFGGVRSKELTRLTWASVLEDHIEIGRSVAKKHARRLVPICPTLRAWLDAYRGDAGAEDLLTGGNWRSVSCAVRRLAGWAVESKLLQHPPSPSRGAWPANGCRHTCASVQVAIGTPLEDLTFKFGHTGGHDVLRKHYVARMSKKEALEILSTGPNGTVVSLVSVA</sequence>
<dbReference type="Proteomes" id="UP001207930">
    <property type="component" value="Unassembled WGS sequence"/>
</dbReference>
<evidence type="ECO:0000256" key="1">
    <source>
        <dbReference type="ARBA" id="ARBA00008857"/>
    </source>
</evidence>
<dbReference type="InterPro" id="IPR050808">
    <property type="entry name" value="Phage_Integrase"/>
</dbReference>
<dbReference type="EMBL" id="JAPDDS010000008">
    <property type="protein sequence ID" value="MCW1886199.1"/>
    <property type="molecule type" value="Genomic_DNA"/>
</dbReference>
<protein>
    <recommendedName>
        <fullName evidence="4">Tyr recombinase domain-containing protein</fullName>
    </recommendedName>
</protein>